<protein>
    <submittedName>
        <fullName evidence="2">Uncharacterized protein</fullName>
    </submittedName>
</protein>
<evidence type="ECO:0000313" key="2">
    <source>
        <dbReference type="EMBL" id="GIL83602.1"/>
    </source>
</evidence>
<dbReference type="Proteomes" id="UP000747110">
    <property type="component" value="Unassembled WGS sequence"/>
</dbReference>
<feature type="region of interest" description="Disordered" evidence="1">
    <location>
        <begin position="275"/>
        <end position="343"/>
    </location>
</feature>
<sequence>LAQLAGGNFRPFLMLVYYRLRRVNQLLKAITTILNDASPAGDASGPSTCTKRAFRHVSVILHSHATPQTTETPDRLLLPDPVPGSGPPNPTLTTAKQPPTEVPEGPLELQPPPPRALLRLQQQPDDPVWHASCCGSRTDNATGKSPPPHEFPGYGFHSPAADGQPHGAKDDPSSRSRFKSKSKYRDGVRTHSPENDTSSQRKPVCNPSSLTAARQQQTALTLQPDFSSALLGAATPAAALPCQPHPPARLATRASGAAHTAASLGVAVGRSRGVSNGLSQLEDPLPPAQRPPPLDPAHDMLPVRSTEAPSPHRLPHRKRFRHRAASPVQEPLRNQGLEDTQQVTPWRCKQQWIQQKQQHGEEEHSTIEISWEDQVVQGQVREQRLQQNGQRANHNEQHQYQQQQNKQHYPNAQQQQQQQQQQQRIHKRQ</sequence>
<evidence type="ECO:0000256" key="1">
    <source>
        <dbReference type="SAM" id="MobiDB-lite"/>
    </source>
</evidence>
<feature type="compositionally biased region" description="Basic residues" evidence="1">
    <location>
        <begin position="313"/>
        <end position="324"/>
    </location>
</feature>
<feature type="compositionally biased region" description="Low complexity" evidence="1">
    <location>
        <begin position="116"/>
        <end position="126"/>
    </location>
</feature>
<organism evidence="2 3">
    <name type="scientific">Volvox reticuliferus</name>
    <dbReference type="NCBI Taxonomy" id="1737510"/>
    <lineage>
        <taxon>Eukaryota</taxon>
        <taxon>Viridiplantae</taxon>
        <taxon>Chlorophyta</taxon>
        <taxon>core chlorophytes</taxon>
        <taxon>Chlorophyceae</taxon>
        <taxon>CS clade</taxon>
        <taxon>Chlamydomonadales</taxon>
        <taxon>Volvocaceae</taxon>
        <taxon>Volvox</taxon>
    </lineage>
</organism>
<feature type="compositionally biased region" description="Low complexity" evidence="1">
    <location>
        <begin position="398"/>
        <end position="423"/>
    </location>
</feature>
<name>A0A8J4CNS5_9CHLO</name>
<feature type="non-terminal residue" evidence="2">
    <location>
        <position position="1"/>
    </location>
</feature>
<feature type="compositionally biased region" description="Polar residues" evidence="1">
    <location>
        <begin position="195"/>
        <end position="209"/>
    </location>
</feature>
<feature type="region of interest" description="Disordered" evidence="1">
    <location>
        <begin position="380"/>
        <end position="429"/>
    </location>
</feature>
<dbReference type="AlphaFoldDB" id="A0A8J4CNS5"/>
<proteinExistence type="predicted"/>
<feature type="compositionally biased region" description="Pro residues" evidence="1">
    <location>
        <begin position="80"/>
        <end position="90"/>
    </location>
</feature>
<feature type="region of interest" description="Disordered" evidence="1">
    <location>
        <begin position="64"/>
        <end position="216"/>
    </location>
</feature>
<feature type="compositionally biased region" description="Basic and acidic residues" evidence="1">
    <location>
        <begin position="183"/>
        <end position="194"/>
    </location>
</feature>
<reference evidence="2" key="1">
    <citation type="journal article" date="2021" name="Proc. Natl. Acad. Sci. U.S.A.">
        <title>Three genomes in the algal genus Volvox reveal the fate of a haploid sex-determining region after a transition to homothallism.</title>
        <authorList>
            <person name="Yamamoto K."/>
            <person name="Hamaji T."/>
            <person name="Kawai-Toyooka H."/>
            <person name="Matsuzaki R."/>
            <person name="Takahashi F."/>
            <person name="Nishimura Y."/>
            <person name="Kawachi M."/>
            <person name="Noguchi H."/>
            <person name="Minakuchi Y."/>
            <person name="Umen J.G."/>
            <person name="Toyoda A."/>
            <person name="Nozaki H."/>
        </authorList>
    </citation>
    <scope>NUCLEOTIDE SEQUENCE</scope>
    <source>
        <strain evidence="2">NIES-3786</strain>
    </source>
</reference>
<comment type="caution">
    <text evidence="2">The sequence shown here is derived from an EMBL/GenBank/DDBJ whole genome shotgun (WGS) entry which is preliminary data.</text>
</comment>
<feature type="non-terminal residue" evidence="2">
    <location>
        <position position="429"/>
    </location>
</feature>
<dbReference type="EMBL" id="BNCP01000027">
    <property type="protein sequence ID" value="GIL83602.1"/>
    <property type="molecule type" value="Genomic_DNA"/>
</dbReference>
<accession>A0A8J4CNS5</accession>
<keyword evidence="3" id="KW-1185">Reference proteome</keyword>
<evidence type="ECO:0000313" key="3">
    <source>
        <dbReference type="Proteomes" id="UP000747110"/>
    </source>
</evidence>
<feature type="compositionally biased region" description="Pro residues" evidence="1">
    <location>
        <begin position="284"/>
        <end position="295"/>
    </location>
</feature>
<gene>
    <name evidence="2" type="ORF">Vretifemale_12268</name>
</gene>